<evidence type="ECO:0000313" key="3">
    <source>
        <dbReference type="Proteomes" id="UP000248014"/>
    </source>
</evidence>
<protein>
    <recommendedName>
        <fullName evidence="4">DUF4136 domain-containing protein</fullName>
    </recommendedName>
</protein>
<dbReference type="OrthoDB" id="8900715at2"/>
<proteinExistence type="predicted"/>
<feature type="chain" id="PRO_5016049857" description="DUF4136 domain-containing protein" evidence="1">
    <location>
        <begin position="25"/>
        <end position="259"/>
    </location>
</feature>
<dbReference type="RefSeq" id="WP_110299042.1">
    <property type="nucleotide sequence ID" value="NZ_QJJM01000008.1"/>
</dbReference>
<keyword evidence="3" id="KW-1185">Reference proteome</keyword>
<evidence type="ECO:0000256" key="1">
    <source>
        <dbReference type="SAM" id="SignalP"/>
    </source>
</evidence>
<keyword evidence="1" id="KW-0732">Signal</keyword>
<gene>
    <name evidence="2" type="ORF">C7451_1083</name>
</gene>
<accession>A0A2V3UY44</accession>
<evidence type="ECO:0008006" key="4">
    <source>
        <dbReference type="Google" id="ProtNLM"/>
    </source>
</evidence>
<reference evidence="2 3" key="1">
    <citation type="submission" date="2018-05" db="EMBL/GenBank/DDBJ databases">
        <title>Genomic Encyclopedia of Type Strains, Phase IV (KMG-IV): sequencing the most valuable type-strain genomes for metagenomic binning, comparative biology and taxonomic classification.</title>
        <authorList>
            <person name="Goeker M."/>
        </authorList>
    </citation>
    <scope>NUCLEOTIDE SEQUENCE [LARGE SCALE GENOMIC DNA]</scope>
    <source>
        <strain evidence="2 3">DSM 3183</strain>
    </source>
</reference>
<comment type="caution">
    <text evidence="2">The sequence shown here is derived from an EMBL/GenBank/DDBJ whole genome shotgun (WGS) entry which is preliminary data.</text>
</comment>
<name>A0A2V3UY44_9SPHN</name>
<dbReference type="Proteomes" id="UP000248014">
    <property type="component" value="Unassembled WGS sequence"/>
</dbReference>
<feature type="signal peptide" evidence="1">
    <location>
        <begin position="1"/>
        <end position="24"/>
    </location>
</feature>
<evidence type="ECO:0000313" key="2">
    <source>
        <dbReference type="EMBL" id="PXW74342.1"/>
    </source>
</evidence>
<dbReference type="EMBL" id="QJJM01000008">
    <property type="protein sequence ID" value="PXW74342.1"/>
    <property type="molecule type" value="Genomic_DNA"/>
</dbReference>
<organism evidence="2 3">
    <name type="scientific">Blastomonas natatoria</name>
    <dbReference type="NCBI Taxonomy" id="34015"/>
    <lineage>
        <taxon>Bacteria</taxon>
        <taxon>Pseudomonadati</taxon>
        <taxon>Pseudomonadota</taxon>
        <taxon>Alphaproteobacteria</taxon>
        <taxon>Sphingomonadales</taxon>
        <taxon>Sphingomonadaceae</taxon>
        <taxon>Blastomonas</taxon>
    </lineage>
</organism>
<dbReference type="AlphaFoldDB" id="A0A2V3UY44"/>
<sequence>MRALFGLMAAAVLCGAIISVPAQAQERSAVRPGFVLPPQSGKKILLLRPSVRVAEQSTGGMAEPRAEWTDQARENIDAALAELQRQLGNTVIAAPEAYGEDARRVAEHQALFAAVSRAVIEYQFFVGNRLPTKKRDNKAGQFDWSLGPDVGKLPGADQADYGLFLLTNDHYGSTGRKMLQIVGLVAGVGVTSGVHAGYAGLVDLKTGDLLWLNADGQMGGDVREPDGAMKRVRQLLEDFPGSAIPKEVAVAEAGPEAKP</sequence>